<keyword evidence="3" id="KW-0862">Zinc</keyword>
<dbReference type="InterPro" id="IPR016694">
    <property type="entry name" value="UCP017292"/>
</dbReference>
<dbReference type="InterPro" id="IPR008913">
    <property type="entry name" value="Znf_CHY"/>
</dbReference>
<evidence type="ECO:0000259" key="4">
    <source>
        <dbReference type="PROSITE" id="PS51266"/>
    </source>
</evidence>
<dbReference type="PANTHER" id="PTHR28082:SF1">
    <property type="entry name" value="HELPER OF TIM PROTEIN 13"/>
    <property type="match status" value="1"/>
</dbReference>
<evidence type="ECO:0000313" key="6">
    <source>
        <dbReference type="Proteomes" id="UP001219037"/>
    </source>
</evidence>
<protein>
    <submittedName>
        <fullName evidence="5">CHY zinc finger protein</fullName>
    </submittedName>
</protein>
<keyword evidence="6" id="KW-1185">Reference proteome</keyword>
<dbReference type="Proteomes" id="UP001219037">
    <property type="component" value="Chromosome"/>
</dbReference>
<evidence type="ECO:0000256" key="3">
    <source>
        <dbReference type="ARBA" id="ARBA00022833"/>
    </source>
</evidence>
<sequence length="114" mass="12739">MEQRAMTVRGAVVDDQTRCVHYRTELDVVALRFGCCGELWPCHLCHHEAAGHPARPWPRSRFNEPCVLCGVCKEEMTVGEYHAVTRCPHCDAEFNPSCAAHAHLYFENGGADLG</sequence>
<keyword evidence="1" id="KW-0479">Metal-binding</keyword>
<reference evidence="5 6" key="1">
    <citation type="submission" date="2023-04" db="EMBL/GenBank/DDBJ databases">
        <title>Funneling lignin-derived compounds into biodiesel using alkali-halophilic Citricoccus sp. P2.</title>
        <authorList>
            <person name="Luo C.-B."/>
        </authorList>
    </citation>
    <scope>NUCLEOTIDE SEQUENCE [LARGE SCALE GENOMIC DNA]</scope>
    <source>
        <strain evidence="5 6">P2</strain>
    </source>
</reference>
<dbReference type="InterPro" id="IPR037274">
    <property type="entry name" value="Znf_CHY_sf"/>
</dbReference>
<dbReference type="EMBL" id="CP121252">
    <property type="protein sequence ID" value="WFP15545.1"/>
    <property type="molecule type" value="Genomic_DNA"/>
</dbReference>
<feature type="domain" description="CHY-type" evidence="4">
    <location>
        <begin position="12"/>
        <end position="92"/>
    </location>
</feature>
<gene>
    <name evidence="5" type="ORF">P8192_08995</name>
</gene>
<dbReference type="SUPFAM" id="SSF161219">
    <property type="entry name" value="CHY zinc finger-like"/>
    <property type="match status" value="1"/>
</dbReference>
<evidence type="ECO:0000313" key="5">
    <source>
        <dbReference type="EMBL" id="WFP15545.1"/>
    </source>
</evidence>
<dbReference type="PANTHER" id="PTHR28082">
    <property type="entry name" value="ZINC FINGER PROTEIN"/>
    <property type="match status" value="1"/>
</dbReference>
<name>A0ABY8H336_9MICC</name>
<organism evidence="5 6">
    <name type="scientific">Citricoccus muralis</name>
    <dbReference type="NCBI Taxonomy" id="169134"/>
    <lineage>
        <taxon>Bacteria</taxon>
        <taxon>Bacillati</taxon>
        <taxon>Actinomycetota</taxon>
        <taxon>Actinomycetes</taxon>
        <taxon>Micrococcales</taxon>
        <taxon>Micrococcaceae</taxon>
        <taxon>Citricoccus</taxon>
    </lineage>
</organism>
<evidence type="ECO:0000256" key="1">
    <source>
        <dbReference type="ARBA" id="ARBA00022723"/>
    </source>
</evidence>
<dbReference type="RefSeq" id="WP_278156379.1">
    <property type="nucleotide sequence ID" value="NZ_CP121252.1"/>
</dbReference>
<keyword evidence="2" id="KW-0863">Zinc-finger</keyword>
<dbReference type="InterPro" id="IPR052604">
    <property type="entry name" value="Mito_Tim_assembly_helper"/>
</dbReference>
<dbReference type="PROSITE" id="PS51266">
    <property type="entry name" value="ZF_CHY"/>
    <property type="match status" value="1"/>
</dbReference>
<dbReference type="Pfam" id="PF05495">
    <property type="entry name" value="zf-CHY"/>
    <property type="match status" value="1"/>
</dbReference>
<accession>A0ABY8H336</accession>
<evidence type="ECO:0000256" key="2">
    <source>
        <dbReference type="ARBA" id="ARBA00022771"/>
    </source>
</evidence>
<dbReference type="PIRSF" id="PIRSF017292">
    <property type="entry name" value="UCP017292_Znf_CHY"/>
    <property type="match status" value="1"/>
</dbReference>
<proteinExistence type="predicted"/>